<dbReference type="Proteomes" id="UP000321456">
    <property type="component" value="Unassembled WGS sequence"/>
</dbReference>
<evidence type="ECO:0008006" key="4">
    <source>
        <dbReference type="Google" id="ProtNLM"/>
    </source>
</evidence>
<evidence type="ECO:0000313" key="3">
    <source>
        <dbReference type="Proteomes" id="UP000321456"/>
    </source>
</evidence>
<dbReference type="EMBL" id="VRUR01000001">
    <property type="protein sequence ID" value="TXN38006.1"/>
    <property type="molecule type" value="Genomic_DNA"/>
</dbReference>
<dbReference type="RefSeq" id="WP_147742488.1">
    <property type="nucleotide sequence ID" value="NZ_VRUR01000001.1"/>
</dbReference>
<reference evidence="2 3" key="1">
    <citation type="submission" date="2019-08" db="EMBL/GenBank/DDBJ databases">
        <title>Professor.</title>
        <authorList>
            <person name="Park J.S."/>
        </authorList>
    </citation>
    <scope>NUCLEOTIDE SEQUENCE [LARGE SCALE GENOMIC DNA]</scope>
    <source>
        <strain evidence="2 3">176CP5-101</strain>
    </source>
</reference>
<keyword evidence="3" id="KW-1185">Reference proteome</keyword>
<protein>
    <recommendedName>
        <fullName evidence="4">Redox-active disulfide protein 2</fullName>
    </recommendedName>
</protein>
<feature type="transmembrane region" description="Helical" evidence="1">
    <location>
        <begin position="50"/>
        <end position="69"/>
    </location>
</feature>
<proteinExistence type="predicted"/>
<organism evidence="2 3">
    <name type="scientific">Flagellimonas hymeniacidonis</name>
    <dbReference type="NCBI Taxonomy" id="2603628"/>
    <lineage>
        <taxon>Bacteria</taxon>
        <taxon>Pseudomonadati</taxon>
        <taxon>Bacteroidota</taxon>
        <taxon>Flavobacteriia</taxon>
        <taxon>Flavobacteriales</taxon>
        <taxon>Flavobacteriaceae</taxon>
        <taxon>Flagellimonas</taxon>
    </lineage>
</organism>
<name>A0A5C8V9A8_9FLAO</name>
<dbReference type="AlphaFoldDB" id="A0A5C8V9A8"/>
<sequence>MKNQKIKAQSSEELKQSIKTIKAIVGMLIGTSVLLLGTVLYLFFVKKDSSMLPLLFVLIGSMAIVAINLRQAKRMKAELDFRQKK</sequence>
<keyword evidence="1" id="KW-0472">Membrane</keyword>
<comment type="caution">
    <text evidence="2">The sequence shown here is derived from an EMBL/GenBank/DDBJ whole genome shotgun (WGS) entry which is preliminary data.</text>
</comment>
<keyword evidence="1" id="KW-0812">Transmembrane</keyword>
<gene>
    <name evidence="2" type="ORF">FVB32_06860</name>
</gene>
<accession>A0A5C8V9A8</accession>
<keyword evidence="1" id="KW-1133">Transmembrane helix</keyword>
<evidence type="ECO:0000256" key="1">
    <source>
        <dbReference type="SAM" id="Phobius"/>
    </source>
</evidence>
<feature type="transmembrane region" description="Helical" evidence="1">
    <location>
        <begin position="21"/>
        <end position="44"/>
    </location>
</feature>
<evidence type="ECO:0000313" key="2">
    <source>
        <dbReference type="EMBL" id="TXN38006.1"/>
    </source>
</evidence>